<dbReference type="GeneID" id="93075640"/>
<dbReference type="Proteomes" id="UP000030905">
    <property type="component" value="Chromosome"/>
</dbReference>
<protein>
    <recommendedName>
        <fullName evidence="5">Comf operon protein A, DNA transporter ATPase</fullName>
    </recommendedName>
</protein>
<dbReference type="Proteomes" id="UP000028042">
    <property type="component" value="Unassembled WGS sequence"/>
</dbReference>
<reference evidence="1 4" key="1">
    <citation type="journal article" date="2015" name="Genome Announc.">
        <title>Complete Genome Sequence of the Nitrogen-Fixing and Solvent-Producing Clostridium pasteurianum DSM 525.</title>
        <authorList>
            <person name="Poehlein A."/>
            <person name="Grosse-Honebrink A."/>
            <person name="Zhang Y."/>
            <person name="Minton N.P."/>
            <person name="Daniel R."/>
        </authorList>
    </citation>
    <scope>NUCLEOTIDE SEQUENCE [LARGE SCALE GENOMIC DNA]</scope>
    <source>
        <strain evidence="1">DSM 525</strain>
        <strain evidence="4">DSM 525 / ATCC 6013</strain>
    </source>
</reference>
<sequence length="341" mass="39965">MNINGLDSLSIEEIKTSNIILSWSLEKKIFLSVVAPPYNSNLIFVKTIMQYISMGKKVLYITGECERDIQIIRYFKYNTKFTQYTYLKNSVDSSNLPLIFCNYKKAILIKDRFDLVIYDDIRSYPLYSKYEIIDIMNKCCNKYGKLISYSIDDIFNKGKAILLPVKYNKRPLVEPRIITTRIDINKDMPFVVYEYIKWSINIGRRITIMLPDNISIFNVTSYVFKYCETLTHNIMYYSKYEDNVNKINEIHKFNQGIIITNDFDSVSIDNSSMNIIVLFADNSEFDYKKLVYFCGRTGEGDIGDRGEVIFLAREESYEIEKAKSITRNFNKKAWEDGLLSL</sequence>
<evidence type="ECO:0000313" key="2">
    <source>
        <dbReference type="EMBL" id="KRU14382.1"/>
    </source>
</evidence>
<evidence type="ECO:0000313" key="4">
    <source>
        <dbReference type="Proteomes" id="UP000030905"/>
    </source>
</evidence>
<reference evidence="2" key="2">
    <citation type="submission" date="2015-10" db="EMBL/GenBank/DDBJ databases">
        <title>Improved Draft Genome Sequence of Clostridium pasteurianum Strain ATCC 6013 (DSM 525) Using a Hybrid Next-Generation Sequencing Approach.</title>
        <authorList>
            <person name="Pyne M.E."/>
            <person name="Utturkar S.M."/>
            <person name="Brown S.D."/>
            <person name="Moo-Young M."/>
            <person name="Chung D.A."/>
            <person name="Chou P.C."/>
        </authorList>
    </citation>
    <scope>NUCLEOTIDE SEQUENCE</scope>
    <source>
        <strain evidence="2">ATCC 6013</strain>
    </source>
</reference>
<dbReference type="eggNOG" id="COG4098">
    <property type="taxonomic scope" value="Bacteria"/>
</dbReference>
<proteinExistence type="predicted"/>
<reference evidence="2 3" key="3">
    <citation type="journal article" name="Genome Announc.">
        <title>Improved Draft Genome Sequence of Clostridium pasteurianum Strain ATCC 6013 (DSM 525) Using a Hybrid Next-Generation Sequencing Approach.</title>
        <authorList>
            <person name="Pyne M.E."/>
            <person name="Utturkar S."/>
            <person name="Brown S.D."/>
            <person name="Moo-Young M."/>
            <person name="Chung D.A."/>
            <person name="Chou C.P."/>
        </authorList>
    </citation>
    <scope>NUCLEOTIDE SEQUENCE [LARGE SCALE GENOMIC DNA]</scope>
    <source>
        <strain evidence="2 3">ATCC 6013</strain>
    </source>
</reference>
<organism evidence="1 4">
    <name type="scientific">Clostridium pasteurianum DSM 525 = ATCC 6013</name>
    <dbReference type="NCBI Taxonomy" id="1262449"/>
    <lineage>
        <taxon>Bacteria</taxon>
        <taxon>Bacillati</taxon>
        <taxon>Bacillota</taxon>
        <taxon>Clostridia</taxon>
        <taxon>Eubacteriales</taxon>
        <taxon>Clostridiaceae</taxon>
        <taxon>Clostridium</taxon>
    </lineage>
</organism>
<gene>
    <name evidence="1" type="ORF">CLPA_c35440</name>
    <name evidence="2" type="ORF">CP6013_03640</name>
</gene>
<dbReference type="KEGG" id="cpat:CLPA_c35440"/>
<evidence type="ECO:0000313" key="3">
    <source>
        <dbReference type="Proteomes" id="UP000028042"/>
    </source>
</evidence>
<keyword evidence="4" id="KW-1185">Reference proteome</keyword>
<name>A0A0H3J801_CLOPA</name>
<dbReference type="RefSeq" id="WP_003445799.1">
    <property type="nucleotide sequence ID" value="NZ_ANZB01000008.1"/>
</dbReference>
<evidence type="ECO:0000313" key="1">
    <source>
        <dbReference type="EMBL" id="AJA53592.1"/>
    </source>
</evidence>
<dbReference type="AlphaFoldDB" id="A0A0H3J801"/>
<dbReference type="EMBL" id="JPGY02000001">
    <property type="protein sequence ID" value="KRU14382.1"/>
    <property type="molecule type" value="Genomic_DNA"/>
</dbReference>
<dbReference type="KEGG" id="cpae:CPAST_c35440"/>
<evidence type="ECO:0008006" key="5">
    <source>
        <dbReference type="Google" id="ProtNLM"/>
    </source>
</evidence>
<dbReference type="PATRIC" id="fig|1262449.3.peg.2513"/>
<accession>A0A0H3J801</accession>
<dbReference type="EMBL" id="CP009268">
    <property type="protein sequence ID" value="AJA53592.1"/>
    <property type="molecule type" value="Genomic_DNA"/>
</dbReference>